<name>A0ABW0T642_9HYPH</name>
<dbReference type="EMBL" id="JBHSNB010000001">
    <property type="protein sequence ID" value="MFC5584652.1"/>
    <property type="molecule type" value="Genomic_DNA"/>
</dbReference>
<dbReference type="Gene3D" id="3.30.300.20">
    <property type="match status" value="1"/>
</dbReference>
<comment type="caution">
    <text evidence="1">The sequence shown here is derived from an EMBL/GenBank/DDBJ whole genome shotgun (WGS) entry which is preliminary data.</text>
</comment>
<dbReference type="InterPro" id="IPR015946">
    <property type="entry name" value="KH_dom-like_a/b"/>
</dbReference>
<evidence type="ECO:0000313" key="2">
    <source>
        <dbReference type="Proteomes" id="UP001596107"/>
    </source>
</evidence>
<evidence type="ECO:0000313" key="1">
    <source>
        <dbReference type="EMBL" id="MFC5584652.1"/>
    </source>
</evidence>
<organism evidence="1 2">
    <name type="scientific">Nitratireductor kimnyeongensis</name>
    <dbReference type="NCBI Taxonomy" id="430679"/>
    <lineage>
        <taxon>Bacteria</taxon>
        <taxon>Pseudomonadati</taxon>
        <taxon>Pseudomonadota</taxon>
        <taxon>Alphaproteobacteria</taxon>
        <taxon>Hyphomicrobiales</taxon>
        <taxon>Phyllobacteriaceae</taxon>
        <taxon>Nitratireductor</taxon>
    </lineage>
</organism>
<protein>
    <submittedName>
        <fullName evidence="1">OsmC family protein</fullName>
    </submittedName>
</protein>
<proteinExistence type="predicted"/>
<dbReference type="SUPFAM" id="SSF82784">
    <property type="entry name" value="OsmC-like"/>
    <property type="match status" value="1"/>
</dbReference>
<dbReference type="Proteomes" id="UP001596107">
    <property type="component" value="Unassembled WGS sequence"/>
</dbReference>
<keyword evidence="2" id="KW-1185">Reference proteome</keyword>
<accession>A0ABW0T642</accession>
<sequence>MNETVRPKYVEANGTTLTGRFPVSFELEGYSSGKRRNDVKVGMVEPERLQQWDLASDEGKFHGGDETAPKPLALFTAGVVTCFMTQLRTFARQCGVQVSGLQTRAKFEWYAQRNGQDPYVAHPNRFVLDIEFVTDSSLEAQKRLVRAAAKGCFAEQILSINLVHRLKHEGEWVVCEMD</sequence>
<dbReference type="InterPro" id="IPR036102">
    <property type="entry name" value="OsmC/Ohrsf"/>
</dbReference>
<reference evidence="2" key="1">
    <citation type="journal article" date="2019" name="Int. J. Syst. Evol. Microbiol.">
        <title>The Global Catalogue of Microorganisms (GCM) 10K type strain sequencing project: providing services to taxonomists for standard genome sequencing and annotation.</title>
        <authorList>
            <consortium name="The Broad Institute Genomics Platform"/>
            <consortium name="The Broad Institute Genome Sequencing Center for Infectious Disease"/>
            <person name="Wu L."/>
            <person name="Ma J."/>
        </authorList>
    </citation>
    <scope>NUCLEOTIDE SEQUENCE [LARGE SCALE GENOMIC DNA]</scope>
    <source>
        <strain evidence="2">JCM 3366</strain>
    </source>
</reference>
<dbReference type="RefSeq" id="WP_223019571.1">
    <property type="nucleotide sequence ID" value="NZ_CP078143.1"/>
</dbReference>
<dbReference type="Pfam" id="PF02566">
    <property type="entry name" value="OsmC"/>
    <property type="match status" value="1"/>
</dbReference>
<gene>
    <name evidence="1" type="ORF">ACFPOD_05995</name>
</gene>
<dbReference type="InterPro" id="IPR003718">
    <property type="entry name" value="OsmC/Ohr_fam"/>
</dbReference>